<dbReference type="Proteomes" id="UP000565262">
    <property type="component" value="Unassembled WGS sequence"/>
</dbReference>
<evidence type="ECO:0000313" key="1">
    <source>
        <dbReference type="EMBL" id="MBB1489188.1"/>
    </source>
</evidence>
<dbReference type="Gene3D" id="3.40.1580.10">
    <property type="entry name" value="SMI1/KNR4-like"/>
    <property type="match status" value="1"/>
</dbReference>
<reference evidence="1 2" key="1">
    <citation type="submission" date="2020-08" db="EMBL/GenBank/DDBJ databases">
        <title>Oceanospirillum sp. nov. isolated from marine sediment.</title>
        <authorList>
            <person name="Ji X."/>
        </authorList>
    </citation>
    <scope>NUCLEOTIDE SEQUENCE [LARGE SCALE GENOMIC DNA]</scope>
    <source>
        <strain evidence="1 2">D5</strain>
    </source>
</reference>
<dbReference type="AlphaFoldDB" id="A0A839IW57"/>
<dbReference type="RefSeq" id="WP_182811031.1">
    <property type="nucleotide sequence ID" value="NZ_JACJFM010000046.1"/>
</dbReference>
<name>A0A839IW57_9GAMM</name>
<keyword evidence="2" id="KW-1185">Reference proteome</keyword>
<evidence type="ECO:0000313" key="2">
    <source>
        <dbReference type="Proteomes" id="UP000565262"/>
    </source>
</evidence>
<proteinExistence type="predicted"/>
<dbReference type="InterPro" id="IPR037883">
    <property type="entry name" value="Knr4/Smi1-like_sf"/>
</dbReference>
<sequence>MNLTSIIKANLDRLNIKYDNLDSIQELSEIKNKIKWPDNFYQGSTELFKTYIQETGNEDFNGFEEFELEDEMPSTHNFRFIQDPQNIGFWESWEKEFTSVSPNKYLPFACDEDYFYFLCHNPDNENNPLIHSIDHEETQEEPYDENGLTLESLLALLEEKKQ</sequence>
<protein>
    <recommendedName>
        <fullName evidence="3">Knr4/Smi1-like domain-containing protein</fullName>
    </recommendedName>
</protein>
<gene>
    <name evidence="1" type="ORF">H4O21_21485</name>
</gene>
<dbReference type="EMBL" id="JACJFM010000046">
    <property type="protein sequence ID" value="MBB1489188.1"/>
    <property type="molecule type" value="Genomic_DNA"/>
</dbReference>
<evidence type="ECO:0008006" key="3">
    <source>
        <dbReference type="Google" id="ProtNLM"/>
    </source>
</evidence>
<comment type="caution">
    <text evidence="1">The sequence shown here is derived from an EMBL/GenBank/DDBJ whole genome shotgun (WGS) entry which is preliminary data.</text>
</comment>
<accession>A0A839IW57</accession>
<organism evidence="1 2">
    <name type="scientific">Oceanospirillum sediminis</name>
    <dbReference type="NCBI Taxonomy" id="2760088"/>
    <lineage>
        <taxon>Bacteria</taxon>
        <taxon>Pseudomonadati</taxon>
        <taxon>Pseudomonadota</taxon>
        <taxon>Gammaproteobacteria</taxon>
        <taxon>Oceanospirillales</taxon>
        <taxon>Oceanospirillaceae</taxon>
        <taxon>Oceanospirillum</taxon>
    </lineage>
</organism>